<dbReference type="AlphaFoldDB" id="D5A824"/>
<protein>
    <submittedName>
        <fullName evidence="1">Uncharacterized protein</fullName>
    </submittedName>
</protein>
<evidence type="ECO:0000313" key="1">
    <source>
        <dbReference type="EMBL" id="ADE75693.1"/>
    </source>
</evidence>
<accession>D5A824</accession>
<name>D5A824_PICSI</name>
<organism evidence="1">
    <name type="scientific">Picea sitchensis</name>
    <name type="common">Sitka spruce</name>
    <name type="synonym">Pinus sitchensis</name>
    <dbReference type="NCBI Taxonomy" id="3332"/>
    <lineage>
        <taxon>Eukaryota</taxon>
        <taxon>Viridiplantae</taxon>
        <taxon>Streptophyta</taxon>
        <taxon>Embryophyta</taxon>
        <taxon>Tracheophyta</taxon>
        <taxon>Spermatophyta</taxon>
        <taxon>Pinopsida</taxon>
        <taxon>Pinidae</taxon>
        <taxon>Conifers I</taxon>
        <taxon>Pinales</taxon>
        <taxon>Pinaceae</taxon>
        <taxon>Picea</taxon>
    </lineage>
</organism>
<sequence>MESNLQGVYRFSLLCGGDLTLVSPCHVFIFKQHNLLCIYNIVSMYI</sequence>
<reference evidence="1" key="1">
    <citation type="submission" date="2010-04" db="EMBL/GenBank/DDBJ databases">
        <authorList>
            <person name="Reid K.E."/>
            <person name="Liao N."/>
            <person name="Chan S."/>
            <person name="Docking R."/>
            <person name="Taylor G."/>
            <person name="Moore R."/>
            <person name="Mayo M."/>
            <person name="Munro S."/>
            <person name="King J."/>
            <person name="Yanchuk A."/>
            <person name="Holt R."/>
            <person name="Jones S."/>
            <person name="Marra M."/>
            <person name="Ritland C.E."/>
            <person name="Ritland K."/>
            <person name="Bohlmann J."/>
        </authorList>
    </citation>
    <scope>NUCLEOTIDE SEQUENCE</scope>
    <source>
        <tissue evidence="1">Buds collected with no treatment. Collection October 2007</tissue>
    </source>
</reference>
<proteinExistence type="evidence at transcript level"/>
<dbReference type="EMBL" id="BT122304">
    <property type="protein sequence ID" value="ADE75693.1"/>
    <property type="molecule type" value="mRNA"/>
</dbReference>